<dbReference type="RefSeq" id="WP_154318483.1">
    <property type="nucleotide sequence ID" value="NZ_CAJGAA010000002.1"/>
</dbReference>
<dbReference type="CDD" id="cd07432">
    <property type="entry name" value="PHP_HisPPase"/>
    <property type="match status" value="1"/>
</dbReference>
<dbReference type="GO" id="GO:0004534">
    <property type="term" value="F:5'-3' RNA exonuclease activity"/>
    <property type="evidence" value="ECO:0007669"/>
    <property type="project" value="TreeGrafter"/>
</dbReference>
<dbReference type="AlphaFoldDB" id="A0A6I2MBB6"/>
<proteinExistence type="predicted"/>
<dbReference type="Pfam" id="PF02811">
    <property type="entry name" value="PHP"/>
    <property type="match status" value="1"/>
</dbReference>
<feature type="domain" description="Polymerase/histidinol phosphatase N-terminal" evidence="1">
    <location>
        <begin position="122"/>
        <end position="184"/>
    </location>
</feature>
<dbReference type="SUPFAM" id="SSF89550">
    <property type="entry name" value="PHP domain-like"/>
    <property type="match status" value="1"/>
</dbReference>
<evidence type="ECO:0000259" key="1">
    <source>
        <dbReference type="SMART" id="SM00481"/>
    </source>
</evidence>
<dbReference type="InterPro" id="IPR003141">
    <property type="entry name" value="Pol/His_phosphatase_N"/>
</dbReference>
<name>A0A6I2MBB6_9BACI</name>
<reference evidence="2 3" key="1">
    <citation type="submission" date="2019-11" db="EMBL/GenBank/DDBJ databases">
        <title>Bacillus idriensis genome.</title>
        <authorList>
            <person name="Konopka E.N."/>
            <person name="Newman J.D."/>
        </authorList>
    </citation>
    <scope>NUCLEOTIDE SEQUENCE [LARGE SCALE GENOMIC DNA]</scope>
    <source>
        <strain evidence="2 3">DSM 19097</strain>
    </source>
</reference>
<evidence type="ECO:0000313" key="3">
    <source>
        <dbReference type="Proteomes" id="UP000441585"/>
    </source>
</evidence>
<sequence>MSRVQQVALSKVIHHSQQGEYITLPFSVPDDIEEIKVELSFSQPDENIIDLGLEDPNGYKGWSGGARKDIFVREDRATPGYTLGKLPAGEWGVILNAYRVPKACEVNVQVTLLVSEMRWFKGDLHLHSNHSDGAFTVAEVIENARHADLDFVALTDHNTFSQNYQYPLVEDLAVIPGVELTTNRGHCNFYGVHKPFSDFRCATKEDVQEKLDEGMANGAVISINHPHCSFCSWEWGLEHFDVKIVEIWNGPWSKQNQAALTWWDLQLQQGKKIVAIGGSDTHRLHETIKCGTPTTWIYSDMHTPRKLLDSLTAGQVCVAGRPNSPWIQLQAEETLMGGALNSHLDLALIQVMIPESTEGLLKIITEQGTVSEVHKGSGAFLSDFEIAGSSLYVRAELWDEETDSPIVISNPIYFS</sequence>
<dbReference type="EMBL" id="WKKF01000002">
    <property type="protein sequence ID" value="MRX54276.1"/>
    <property type="molecule type" value="Genomic_DNA"/>
</dbReference>
<dbReference type="SMART" id="SM00481">
    <property type="entry name" value="POLIIIAc"/>
    <property type="match status" value="1"/>
</dbReference>
<keyword evidence="3" id="KW-1185">Reference proteome</keyword>
<dbReference type="InterPro" id="IPR016195">
    <property type="entry name" value="Pol/histidinol_Pase-like"/>
</dbReference>
<gene>
    <name evidence="2" type="ORF">GJU41_09850</name>
</gene>
<evidence type="ECO:0000313" key="2">
    <source>
        <dbReference type="EMBL" id="MRX54276.1"/>
    </source>
</evidence>
<dbReference type="Proteomes" id="UP000441585">
    <property type="component" value="Unassembled WGS sequence"/>
</dbReference>
<dbReference type="Gene3D" id="3.20.20.140">
    <property type="entry name" value="Metal-dependent hydrolases"/>
    <property type="match status" value="1"/>
</dbReference>
<organism evidence="2 3">
    <name type="scientific">Metabacillus idriensis</name>
    <dbReference type="NCBI Taxonomy" id="324768"/>
    <lineage>
        <taxon>Bacteria</taxon>
        <taxon>Bacillati</taxon>
        <taxon>Bacillota</taxon>
        <taxon>Bacilli</taxon>
        <taxon>Bacillales</taxon>
        <taxon>Bacillaceae</taxon>
        <taxon>Metabacillus</taxon>
    </lineage>
</organism>
<dbReference type="NCBIfam" id="NF038032">
    <property type="entry name" value="CehA_McbA_metalo"/>
    <property type="match status" value="1"/>
</dbReference>
<accession>A0A6I2MBB6</accession>
<dbReference type="InterPro" id="IPR052018">
    <property type="entry name" value="PHP_domain"/>
</dbReference>
<protein>
    <recommendedName>
        <fullName evidence="1">Polymerase/histidinol phosphatase N-terminal domain-containing protein</fullName>
    </recommendedName>
</protein>
<dbReference type="InterPro" id="IPR004013">
    <property type="entry name" value="PHP_dom"/>
</dbReference>
<dbReference type="GO" id="GO:0035312">
    <property type="term" value="F:5'-3' DNA exonuclease activity"/>
    <property type="evidence" value="ECO:0007669"/>
    <property type="project" value="TreeGrafter"/>
</dbReference>
<dbReference type="PANTHER" id="PTHR42924">
    <property type="entry name" value="EXONUCLEASE"/>
    <property type="match status" value="1"/>
</dbReference>
<dbReference type="PANTHER" id="PTHR42924:SF3">
    <property type="entry name" value="POLYMERASE_HISTIDINOL PHOSPHATASE N-TERMINAL DOMAIN-CONTAINING PROTEIN"/>
    <property type="match status" value="1"/>
</dbReference>
<comment type="caution">
    <text evidence="2">The sequence shown here is derived from an EMBL/GenBank/DDBJ whole genome shotgun (WGS) entry which is preliminary data.</text>
</comment>